<comment type="caution">
    <text evidence="4">The sequence shown here is derived from an EMBL/GenBank/DDBJ whole genome shotgun (WGS) entry which is preliminary data.</text>
</comment>
<dbReference type="Proteomes" id="UP000682713">
    <property type="component" value="Unassembled WGS sequence"/>
</dbReference>
<dbReference type="AlphaFoldDB" id="A0A942TM17"/>
<evidence type="ECO:0008006" key="6">
    <source>
        <dbReference type="Google" id="ProtNLM"/>
    </source>
</evidence>
<dbReference type="InterPro" id="IPR057253">
    <property type="entry name" value="CoiA-like_N"/>
</dbReference>
<dbReference type="InterPro" id="IPR057252">
    <property type="entry name" value="CoiA_C"/>
</dbReference>
<protein>
    <recommendedName>
        <fullName evidence="6">Competence protein CoiA</fullName>
    </recommendedName>
</protein>
<evidence type="ECO:0000259" key="1">
    <source>
        <dbReference type="Pfam" id="PF06054"/>
    </source>
</evidence>
<dbReference type="EMBL" id="JAGYPJ010000001">
    <property type="protein sequence ID" value="MBS4198684.1"/>
    <property type="molecule type" value="Genomic_DNA"/>
</dbReference>
<dbReference type="Pfam" id="PF25164">
    <property type="entry name" value="CoiA_N"/>
    <property type="match status" value="1"/>
</dbReference>
<reference evidence="4 5" key="1">
    <citation type="submission" date="2021-05" db="EMBL/GenBank/DDBJ databases">
        <title>Novel Bacillus species.</title>
        <authorList>
            <person name="Liu G."/>
        </authorList>
    </citation>
    <scope>NUCLEOTIDE SEQUENCE [LARGE SCALE GENOMIC DNA]</scope>
    <source>
        <strain evidence="4 5">FJAT-49732</strain>
    </source>
</reference>
<evidence type="ECO:0000259" key="2">
    <source>
        <dbReference type="Pfam" id="PF25164"/>
    </source>
</evidence>
<dbReference type="InterPro" id="IPR010330">
    <property type="entry name" value="CoiA_nuc"/>
</dbReference>
<accession>A0A942TM17</accession>
<name>A0A942TM17_9BACI</name>
<keyword evidence="5" id="KW-1185">Reference proteome</keyword>
<dbReference type="Pfam" id="PF25166">
    <property type="entry name" value="CoiA_C"/>
    <property type="match status" value="1"/>
</dbReference>
<proteinExistence type="predicted"/>
<dbReference type="InterPro" id="IPR021176">
    <property type="entry name" value="Competence-induced_CoiA"/>
</dbReference>
<evidence type="ECO:0000259" key="3">
    <source>
        <dbReference type="Pfam" id="PF25166"/>
    </source>
</evidence>
<gene>
    <name evidence="4" type="ORF">KHA93_03340</name>
</gene>
<feature type="domain" description="Competence protein CoiA-like N-terminal" evidence="2">
    <location>
        <begin position="22"/>
        <end position="63"/>
    </location>
</feature>
<dbReference type="PIRSF" id="PIRSF007487">
    <property type="entry name" value="Competence-induced_CoiA_bac"/>
    <property type="match status" value="1"/>
</dbReference>
<feature type="domain" description="Competence protein CoiA C-terminal" evidence="3">
    <location>
        <begin position="234"/>
        <end position="381"/>
    </location>
</feature>
<dbReference type="RefSeq" id="WP_213109420.1">
    <property type="nucleotide sequence ID" value="NZ_JAGYPJ010000001.1"/>
</dbReference>
<evidence type="ECO:0000313" key="5">
    <source>
        <dbReference type="Proteomes" id="UP000682713"/>
    </source>
</evidence>
<sequence>MLSALNKEGKHITLIQSFFNKDLIGRLRSDDYFCPLCKERLIFKAGNIRIPHFSHRRDSACTTFETEPESLQHLQGKKYLFHFFSNQGLNVSLEYYLPDIKQRADLFVQNQSQSFAIEYQCSPLPKSLLEKRTKGYKSKGIIPIWIIGGKPFQKSQKGVFHLSEFHWSMISERQYIGLNLLSFDSESSRFYLLSNITSISPKIVSATLLSRSITTATLPLKFPYINKNNNHTLWLQHKRKWLQHKVQYGNLVHDHFLKAIYSSGHNPFLLPPLCGLPVQHMECFYSYPLEWQFMIYLECFRKLQVGSRISLKYVNQKVQAWIKEGLIVPRTFPLEQNISWRNAVEKYFSLLTEMEYFSNLGEDLFEMAKQVKTPSSTEEAIHWEETIFNRLNDKSSCNEEMDESCFFFGTAQVPIA</sequence>
<feature type="domain" description="Competence protein CoiA nuclease-like" evidence="1">
    <location>
        <begin position="69"/>
        <end position="217"/>
    </location>
</feature>
<organism evidence="4 5">
    <name type="scientific">Lederbergia citrisecunda</name>
    <dbReference type="NCBI Taxonomy" id="2833583"/>
    <lineage>
        <taxon>Bacteria</taxon>
        <taxon>Bacillati</taxon>
        <taxon>Bacillota</taxon>
        <taxon>Bacilli</taxon>
        <taxon>Bacillales</taxon>
        <taxon>Bacillaceae</taxon>
        <taxon>Lederbergia</taxon>
    </lineage>
</organism>
<evidence type="ECO:0000313" key="4">
    <source>
        <dbReference type="EMBL" id="MBS4198684.1"/>
    </source>
</evidence>
<dbReference type="Pfam" id="PF06054">
    <property type="entry name" value="CoiA_nuc"/>
    <property type="match status" value="1"/>
</dbReference>